<evidence type="ECO:0000256" key="1">
    <source>
        <dbReference type="SAM" id="Phobius"/>
    </source>
</evidence>
<dbReference type="Proteomes" id="UP000480178">
    <property type="component" value="Chromosome"/>
</dbReference>
<name>A0A6C0GFJ4_9BACT</name>
<protein>
    <submittedName>
        <fullName evidence="2">Uncharacterized protein</fullName>
    </submittedName>
</protein>
<proteinExistence type="predicted"/>
<keyword evidence="1" id="KW-0812">Transmembrane</keyword>
<reference evidence="2 3" key="1">
    <citation type="submission" date="2020-01" db="EMBL/GenBank/DDBJ databases">
        <authorList>
            <person name="Kim M.K."/>
        </authorList>
    </citation>
    <scope>NUCLEOTIDE SEQUENCE [LARGE SCALE GENOMIC DNA]</scope>
    <source>
        <strain evidence="2 3">172606-1</strain>
    </source>
</reference>
<sequence length="139" mass="16130">MLKTFLINVRDYCYIILMTRNGKEYAEKEYEFLVMVILGLYYSTLLALLAVFHFKVGLPIPSFLIESFFGKVLVGLIMFSPYYLIIKLILKKLAPIPINMDIAPEKLKKARLTLFFIFMIGIVLIVLVPWSLDRLLPSF</sequence>
<gene>
    <name evidence="2" type="ORF">GXP67_09090</name>
</gene>
<organism evidence="2 3">
    <name type="scientific">Rhodocytophaga rosea</name>
    <dbReference type="NCBI Taxonomy" id="2704465"/>
    <lineage>
        <taxon>Bacteria</taxon>
        <taxon>Pseudomonadati</taxon>
        <taxon>Bacteroidota</taxon>
        <taxon>Cytophagia</taxon>
        <taxon>Cytophagales</taxon>
        <taxon>Rhodocytophagaceae</taxon>
        <taxon>Rhodocytophaga</taxon>
    </lineage>
</organism>
<keyword evidence="1" id="KW-1133">Transmembrane helix</keyword>
<accession>A0A6C0GFJ4</accession>
<keyword evidence="3" id="KW-1185">Reference proteome</keyword>
<dbReference type="EMBL" id="CP048222">
    <property type="protein sequence ID" value="QHT66801.1"/>
    <property type="molecule type" value="Genomic_DNA"/>
</dbReference>
<evidence type="ECO:0000313" key="2">
    <source>
        <dbReference type="EMBL" id="QHT66801.1"/>
    </source>
</evidence>
<feature type="transmembrane region" description="Helical" evidence="1">
    <location>
        <begin position="30"/>
        <end position="52"/>
    </location>
</feature>
<evidence type="ECO:0000313" key="3">
    <source>
        <dbReference type="Proteomes" id="UP000480178"/>
    </source>
</evidence>
<dbReference type="AlphaFoldDB" id="A0A6C0GFJ4"/>
<keyword evidence="1" id="KW-0472">Membrane</keyword>
<feature type="transmembrane region" description="Helical" evidence="1">
    <location>
        <begin position="111"/>
        <end position="132"/>
    </location>
</feature>
<dbReference type="KEGG" id="rhoz:GXP67_09090"/>
<dbReference type="RefSeq" id="WP_162442854.1">
    <property type="nucleotide sequence ID" value="NZ_CP048222.1"/>
</dbReference>
<feature type="transmembrane region" description="Helical" evidence="1">
    <location>
        <begin position="72"/>
        <end position="90"/>
    </location>
</feature>